<dbReference type="EMBL" id="LAZR01000451">
    <property type="protein sequence ID" value="KKN68367.1"/>
    <property type="molecule type" value="Genomic_DNA"/>
</dbReference>
<dbReference type="Gene3D" id="3.40.50.300">
    <property type="entry name" value="P-loop containing nucleotide triphosphate hydrolases"/>
    <property type="match status" value="1"/>
</dbReference>
<organism evidence="1">
    <name type="scientific">marine sediment metagenome</name>
    <dbReference type="NCBI Taxonomy" id="412755"/>
    <lineage>
        <taxon>unclassified sequences</taxon>
        <taxon>metagenomes</taxon>
        <taxon>ecological metagenomes</taxon>
    </lineage>
</organism>
<sequence length="451" mass="52567">MGGPISINFGKTIGGHRGQEEIWNDDHRFIDMMMGRRWGKDWIASKKTLKNIYQRDFLSIKDQEIKCSMRRNMPRLLYWCVAPDYALCRIQIKKLFEVLPDSLIQYDGSRASQPFLWLYPEIKLEFKSAEKPERLVGEGINGLYITETARLKKNVWNDNLRPTLADKKGWGLFTTTPLGRNWYIDEIRSLAEPGEHHDPEWIAYYGKTIENTKNPNLIDEVNKAKKSMPKKYFLRNYEACPDAFQGQIYDEFSYDKHVQDFEINLDNYKVIIGGQDWGYTHHGGFVIIGITNDDAVDVLEEYTQDRIPVVSENEHQDTWVKRAKEAEEKYGTELFYCGPDQPVYIAAYREAGIDATAANNSVHAGIQTISTLMHIDENGHTQFRIHKTNCKRLAKYLPAYSWREARDGEMSEEPAKVNDDECDMLRYAVYSAARKWFRYLPEQRNQHREAA</sequence>
<protein>
    <recommendedName>
        <fullName evidence="2">Phage terminase large subunit N-terminal domain-containing protein</fullName>
    </recommendedName>
</protein>
<comment type="caution">
    <text evidence="1">The sequence shown here is derived from an EMBL/GenBank/DDBJ whole genome shotgun (WGS) entry which is preliminary data.</text>
</comment>
<proteinExistence type="predicted"/>
<dbReference type="InterPro" id="IPR027417">
    <property type="entry name" value="P-loop_NTPase"/>
</dbReference>
<dbReference type="Gene3D" id="3.30.420.280">
    <property type="match status" value="1"/>
</dbReference>
<evidence type="ECO:0008006" key="2">
    <source>
        <dbReference type="Google" id="ProtNLM"/>
    </source>
</evidence>
<dbReference type="AlphaFoldDB" id="A0A0F9T0U2"/>
<name>A0A0F9T0U2_9ZZZZ</name>
<accession>A0A0F9T0U2</accession>
<gene>
    <name evidence="1" type="ORF">LCGC14_0452430</name>
</gene>
<reference evidence="1" key="1">
    <citation type="journal article" date="2015" name="Nature">
        <title>Complex archaea that bridge the gap between prokaryotes and eukaryotes.</title>
        <authorList>
            <person name="Spang A."/>
            <person name="Saw J.H."/>
            <person name="Jorgensen S.L."/>
            <person name="Zaremba-Niedzwiedzka K."/>
            <person name="Martijn J."/>
            <person name="Lind A.E."/>
            <person name="van Eijk R."/>
            <person name="Schleper C."/>
            <person name="Guy L."/>
            <person name="Ettema T.J."/>
        </authorList>
    </citation>
    <scope>NUCLEOTIDE SEQUENCE</scope>
</reference>
<evidence type="ECO:0000313" key="1">
    <source>
        <dbReference type="EMBL" id="KKN68367.1"/>
    </source>
</evidence>